<dbReference type="InterPro" id="IPR012471">
    <property type="entry name" value="DUF1690"/>
</dbReference>
<evidence type="ECO:0000313" key="2">
    <source>
        <dbReference type="EMBL" id="PWN97519.1"/>
    </source>
</evidence>
<evidence type="ECO:0000256" key="1">
    <source>
        <dbReference type="SAM" id="MobiDB-lite"/>
    </source>
</evidence>
<protein>
    <recommendedName>
        <fullName evidence="4">DUF1690-domain-containing protein</fullName>
    </recommendedName>
</protein>
<evidence type="ECO:0000313" key="3">
    <source>
        <dbReference type="Proteomes" id="UP000245946"/>
    </source>
</evidence>
<dbReference type="AlphaFoldDB" id="A0A316Z7E3"/>
<reference evidence="2 3" key="1">
    <citation type="journal article" date="2018" name="Mol. Biol. Evol.">
        <title>Broad Genomic Sampling Reveals a Smut Pathogenic Ancestry of the Fungal Clade Ustilaginomycotina.</title>
        <authorList>
            <person name="Kijpornyongpan T."/>
            <person name="Mondo S.J."/>
            <person name="Barry K."/>
            <person name="Sandor L."/>
            <person name="Lee J."/>
            <person name="Lipzen A."/>
            <person name="Pangilinan J."/>
            <person name="LaButti K."/>
            <person name="Hainaut M."/>
            <person name="Henrissat B."/>
            <person name="Grigoriev I.V."/>
            <person name="Spatafora J.W."/>
            <person name="Aime M.C."/>
        </authorList>
    </citation>
    <scope>NUCLEOTIDE SEQUENCE [LARGE SCALE GENOMIC DNA]</scope>
    <source>
        <strain evidence="2 3">MCA 4186</strain>
    </source>
</reference>
<sequence>MGAASSSPAQDSQSRASAAQAKLSDKVASAMPSSSSAPSAASSAAPSAERQSALDASVRDKIAAELRTLKKNEKDVEAEMRAALERQEAPEKQAQGKSAEALRQQLSDVREKIERHKSRRAGVEGEKEVQEARQRVLECLKNHPNTTLECAEETQAFKRAVARAEKGFIASLSSSAAQQESASGRA</sequence>
<feature type="region of interest" description="Disordered" evidence="1">
    <location>
        <begin position="1"/>
        <end position="129"/>
    </location>
</feature>
<dbReference type="RefSeq" id="XP_025597798.1">
    <property type="nucleotide sequence ID" value="XM_025742515.1"/>
</dbReference>
<evidence type="ECO:0008006" key="4">
    <source>
        <dbReference type="Google" id="ProtNLM"/>
    </source>
</evidence>
<dbReference type="GeneID" id="37270059"/>
<dbReference type="Proteomes" id="UP000245946">
    <property type="component" value="Unassembled WGS sequence"/>
</dbReference>
<accession>A0A316Z7E3</accession>
<gene>
    <name evidence="2" type="ORF">FA09DRAFT_330216</name>
</gene>
<feature type="compositionally biased region" description="Low complexity" evidence="1">
    <location>
        <begin position="1"/>
        <end position="48"/>
    </location>
</feature>
<dbReference type="Pfam" id="PF07956">
    <property type="entry name" value="DUF1690"/>
    <property type="match status" value="1"/>
</dbReference>
<feature type="compositionally biased region" description="Basic and acidic residues" evidence="1">
    <location>
        <begin position="57"/>
        <end position="91"/>
    </location>
</feature>
<proteinExistence type="predicted"/>
<dbReference type="OrthoDB" id="5544375at2759"/>
<organism evidence="2 3">
    <name type="scientific">Tilletiopsis washingtonensis</name>
    <dbReference type="NCBI Taxonomy" id="58919"/>
    <lineage>
        <taxon>Eukaryota</taxon>
        <taxon>Fungi</taxon>
        <taxon>Dikarya</taxon>
        <taxon>Basidiomycota</taxon>
        <taxon>Ustilaginomycotina</taxon>
        <taxon>Exobasidiomycetes</taxon>
        <taxon>Entylomatales</taxon>
        <taxon>Entylomatales incertae sedis</taxon>
        <taxon>Tilletiopsis</taxon>
    </lineage>
</organism>
<name>A0A316Z7E3_9BASI</name>
<keyword evidence="3" id="KW-1185">Reference proteome</keyword>
<dbReference type="EMBL" id="KZ819294">
    <property type="protein sequence ID" value="PWN97519.1"/>
    <property type="molecule type" value="Genomic_DNA"/>
</dbReference>